<dbReference type="Proteomes" id="UP000703893">
    <property type="component" value="Unassembled WGS sequence"/>
</dbReference>
<sequence length="354" mass="37224">MTSTRRFTLFAVLAATLAGCGVSAGMGPMGAAWTGDGFAAQNAVAPWAMYTFFAMDNDLDRGNGAIREIAETRTPSVVTASLWDGVQQGDSQLFFQSGPGLEMQAGNKGEVDSGTAAALEKFVAEATTVSPAKQRVLTMTDHGGGIVRGICSDWNGPGGKKIIHLNEVSKVLAKFPVDVLNFDACFMNMIEVAYEVRGGAKFLTGAQTTTYANEFSYGAAVGAIEKNKASAQAVAASMTEVGHRTSSKTHSYSTVDTAKSEAVATAVKDLAGAMNAKMGTKKDAMRQAVAGSQAYSAEAEARYQLYNNYRDLGDIADSLAKLGDPELTQAAKGVRTAISQAVIAKQYEAMWQSP</sequence>
<feature type="signal peptide" evidence="1">
    <location>
        <begin position="1"/>
        <end position="24"/>
    </location>
</feature>
<evidence type="ECO:0000313" key="3">
    <source>
        <dbReference type="Proteomes" id="UP000703893"/>
    </source>
</evidence>
<dbReference type="InterPro" id="IPR005077">
    <property type="entry name" value="Peptidase_C11"/>
</dbReference>
<accession>A0A938BIS3</accession>
<dbReference type="PANTHER" id="PTHR37835">
    <property type="entry name" value="ALPHA-CLOSTRIPAIN"/>
    <property type="match status" value="1"/>
</dbReference>
<comment type="caution">
    <text evidence="2">The sequence shown here is derived from an EMBL/GenBank/DDBJ whole genome shotgun (WGS) entry which is preliminary data.</text>
</comment>
<gene>
    <name evidence="2" type="ORF">FJZ00_05695</name>
</gene>
<name>A0A938BIS3_9BACT</name>
<evidence type="ECO:0000313" key="2">
    <source>
        <dbReference type="EMBL" id="MBM3274622.1"/>
    </source>
</evidence>
<keyword evidence="1" id="KW-0732">Signal</keyword>
<feature type="chain" id="PRO_5037303850" description="Peptidase C11" evidence="1">
    <location>
        <begin position="25"/>
        <end position="354"/>
    </location>
</feature>
<dbReference type="PANTHER" id="PTHR37835:SF1">
    <property type="entry name" value="ALPHA-CLOSTRIPAIN"/>
    <property type="match status" value="1"/>
</dbReference>
<dbReference type="Pfam" id="PF03415">
    <property type="entry name" value="Peptidase_C11"/>
    <property type="match status" value="1"/>
</dbReference>
<evidence type="ECO:0008006" key="4">
    <source>
        <dbReference type="Google" id="ProtNLM"/>
    </source>
</evidence>
<protein>
    <recommendedName>
        <fullName evidence="4">Peptidase C11</fullName>
    </recommendedName>
</protein>
<proteinExistence type="predicted"/>
<evidence type="ECO:0000256" key="1">
    <source>
        <dbReference type="SAM" id="SignalP"/>
    </source>
</evidence>
<dbReference type="EMBL" id="VGJX01000274">
    <property type="protein sequence ID" value="MBM3274622.1"/>
    <property type="molecule type" value="Genomic_DNA"/>
</dbReference>
<feature type="non-terminal residue" evidence="2">
    <location>
        <position position="354"/>
    </location>
</feature>
<reference evidence="2 3" key="1">
    <citation type="submission" date="2019-03" db="EMBL/GenBank/DDBJ databases">
        <title>Lake Tanganyika Metagenome-Assembled Genomes (MAGs).</title>
        <authorList>
            <person name="Tran P."/>
        </authorList>
    </citation>
    <scope>NUCLEOTIDE SEQUENCE [LARGE SCALE GENOMIC DNA]</scope>
    <source>
        <strain evidence="2">K_DeepCast_65m_m2_236</strain>
    </source>
</reference>
<organism evidence="2 3">
    <name type="scientific">Candidatus Tanganyikabacteria bacterium</name>
    <dbReference type="NCBI Taxonomy" id="2961651"/>
    <lineage>
        <taxon>Bacteria</taxon>
        <taxon>Bacillati</taxon>
        <taxon>Candidatus Sericytochromatia</taxon>
        <taxon>Candidatus Tanganyikabacteria</taxon>
    </lineage>
</organism>
<dbReference type="PROSITE" id="PS51257">
    <property type="entry name" value="PROKAR_LIPOPROTEIN"/>
    <property type="match status" value="1"/>
</dbReference>
<dbReference type="AlphaFoldDB" id="A0A938BIS3"/>